<proteinExistence type="predicted"/>
<dbReference type="EMBL" id="FLUV01001998">
    <property type="protein sequence ID" value="SBW26053.1"/>
    <property type="molecule type" value="Genomic_DNA"/>
</dbReference>
<dbReference type="Proteomes" id="UP000199013">
    <property type="component" value="Unassembled WGS sequence"/>
</dbReference>
<reference evidence="2" key="1">
    <citation type="submission" date="2016-02" db="EMBL/GenBank/DDBJ databases">
        <authorList>
            <person name="Wibberg D."/>
        </authorList>
    </citation>
    <scope>NUCLEOTIDE SEQUENCE [LARGE SCALE GENOMIC DNA]</scope>
</reference>
<sequence>MTAAAPTPEGGWDIAVIRHGRLAGATSTPAHTDPWPWVTAVRASAETVRPGPGPTPCASAEETELIHRWLTAAGVRLVSLDGQWASPVAAAARDISLLHRPQDPAGAPE</sequence>
<protein>
    <submittedName>
        <fullName evidence="1">Uncharacterized protein</fullName>
    </submittedName>
</protein>
<dbReference type="AlphaFoldDB" id="A0A1C3P884"/>
<name>A0A1C3P884_9ACTN</name>
<organism evidence="1 2">
    <name type="scientific">Candidatus Protofrankia californiensis</name>
    <dbReference type="NCBI Taxonomy" id="1839754"/>
    <lineage>
        <taxon>Bacteria</taxon>
        <taxon>Bacillati</taxon>
        <taxon>Actinomycetota</taxon>
        <taxon>Actinomycetes</taxon>
        <taxon>Frankiales</taxon>
        <taxon>Frankiaceae</taxon>
        <taxon>Protofrankia</taxon>
    </lineage>
</organism>
<evidence type="ECO:0000313" key="1">
    <source>
        <dbReference type="EMBL" id="SBW26053.1"/>
    </source>
</evidence>
<gene>
    <name evidence="1" type="ORF">FDG2_4764</name>
</gene>
<evidence type="ECO:0000313" key="2">
    <source>
        <dbReference type="Proteomes" id="UP000199013"/>
    </source>
</evidence>
<keyword evidence="2" id="KW-1185">Reference proteome</keyword>
<accession>A0A1C3P884</accession>